<keyword evidence="1" id="KW-0472">Membrane</keyword>
<evidence type="ECO:0000313" key="3">
    <source>
        <dbReference type="Proteomes" id="UP001412239"/>
    </source>
</evidence>
<evidence type="ECO:0000256" key="1">
    <source>
        <dbReference type="SAM" id="Phobius"/>
    </source>
</evidence>
<dbReference type="EMBL" id="LN891013">
    <property type="protein sequence ID" value="CUS11676.1"/>
    <property type="molecule type" value="Genomic_DNA"/>
</dbReference>
<dbReference type="AlphaFoldDB" id="A0A292PVW2"/>
<keyword evidence="1" id="KW-1133">Transmembrane helix</keyword>
<feature type="transmembrane region" description="Helical" evidence="1">
    <location>
        <begin position="60"/>
        <end position="78"/>
    </location>
</feature>
<keyword evidence="1" id="KW-0812">Transmembrane</keyword>
<organism evidence="2 3">
    <name type="scientific">Tuber aestivum</name>
    <name type="common">summer truffle</name>
    <dbReference type="NCBI Taxonomy" id="59557"/>
    <lineage>
        <taxon>Eukaryota</taxon>
        <taxon>Fungi</taxon>
        <taxon>Dikarya</taxon>
        <taxon>Ascomycota</taxon>
        <taxon>Pezizomycotina</taxon>
        <taxon>Pezizomycetes</taxon>
        <taxon>Pezizales</taxon>
        <taxon>Tuberaceae</taxon>
        <taxon>Tuber</taxon>
    </lineage>
</organism>
<name>A0A292PVW2_9PEZI</name>
<accession>A0A292PVW2</accession>
<evidence type="ECO:0000313" key="2">
    <source>
        <dbReference type="EMBL" id="CUS11676.1"/>
    </source>
</evidence>
<feature type="transmembrane region" description="Helical" evidence="1">
    <location>
        <begin position="115"/>
        <end position="135"/>
    </location>
</feature>
<proteinExistence type="predicted"/>
<reference evidence="2" key="1">
    <citation type="submission" date="2015-10" db="EMBL/GenBank/DDBJ databases">
        <authorList>
            <person name="Regsiter A."/>
            <person name="william w."/>
        </authorList>
    </citation>
    <scope>NUCLEOTIDE SEQUENCE</scope>
    <source>
        <strain evidence="2">Montdore</strain>
    </source>
</reference>
<keyword evidence="3" id="KW-1185">Reference proteome</keyword>
<sequence>MSPSIGDLINALLKVLKRIRELFRKHPGMFTKALKVVTGLIFFVRGLAKAAGPLRLAGTVSRGFLPLSIATSILSVLIAEDKIDELAKEVCSLALGFAGSVIGGAVGGLCSPIGAYVGFWVGGAIGGLLGWWVYARLKGLFTEGMDGVRPIDRIVDRLWSRGFGRGYWRPYGGF</sequence>
<feature type="transmembrane region" description="Helical" evidence="1">
    <location>
        <begin position="90"/>
        <end position="109"/>
    </location>
</feature>
<gene>
    <name evidence="2" type="ORF">GSTUAT00004131001</name>
</gene>
<dbReference type="Proteomes" id="UP001412239">
    <property type="component" value="Unassembled WGS sequence"/>
</dbReference>
<protein>
    <submittedName>
        <fullName evidence="2">Uncharacterized protein</fullName>
    </submittedName>
</protein>